<keyword evidence="13" id="KW-0012">Acyltransferase</keyword>
<evidence type="ECO:0000256" key="15">
    <source>
        <dbReference type="ARBA" id="ARBA00053195"/>
    </source>
</evidence>
<organism evidence="21 22">
    <name type="scientific">Austropuccinia psidii MF-1</name>
    <dbReference type="NCBI Taxonomy" id="1389203"/>
    <lineage>
        <taxon>Eukaryota</taxon>
        <taxon>Fungi</taxon>
        <taxon>Dikarya</taxon>
        <taxon>Basidiomycota</taxon>
        <taxon>Pucciniomycotina</taxon>
        <taxon>Pucciniomycetes</taxon>
        <taxon>Pucciniales</taxon>
        <taxon>Sphaerophragmiaceae</taxon>
        <taxon>Austropuccinia</taxon>
    </lineage>
</organism>
<dbReference type="Gene3D" id="3.30.559.10">
    <property type="entry name" value="Chloramphenicol acetyltransferase-like domain"/>
    <property type="match status" value="1"/>
</dbReference>
<keyword evidence="4" id="KW-0813">Transport</keyword>
<evidence type="ECO:0000256" key="12">
    <source>
        <dbReference type="ARBA" id="ARBA00023140"/>
    </source>
</evidence>
<evidence type="ECO:0000256" key="2">
    <source>
        <dbReference type="ARBA" id="ARBA00004443"/>
    </source>
</evidence>
<name>A0A9Q3DS19_9BASI</name>
<dbReference type="InterPro" id="IPR042231">
    <property type="entry name" value="Cho/carn_acyl_trans_2"/>
</dbReference>
<dbReference type="InterPro" id="IPR000542">
    <property type="entry name" value="Carn_acyl_trans"/>
</dbReference>
<evidence type="ECO:0000256" key="19">
    <source>
        <dbReference type="SAM" id="MobiDB-lite"/>
    </source>
</evidence>
<dbReference type="Pfam" id="PF00755">
    <property type="entry name" value="Carn_acyltransf"/>
    <property type="match status" value="1"/>
</dbReference>
<keyword evidence="6" id="KW-0999">Mitochondrion inner membrane</keyword>
<feature type="compositionally biased region" description="Low complexity" evidence="19">
    <location>
        <begin position="19"/>
        <end position="28"/>
    </location>
</feature>
<keyword evidence="12" id="KW-0576">Peroxisome</keyword>
<evidence type="ECO:0000313" key="22">
    <source>
        <dbReference type="Proteomes" id="UP000765509"/>
    </source>
</evidence>
<evidence type="ECO:0000256" key="7">
    <source>
        <dbReference type="ARBA" id="ARBA00022832"/>
    </source>
</evidence>
<evidence type="ECO:0000256" key="16">
    <source>
        <dbReference type="ARBA" id="ARBA00066910"/>
    </source>
</evidence>
<proteinExistence type="inferred from homology"/>
<keyword evidence="22" id="KW-1185">Reference proteome</keyword>
<evidence type="ECO:0000256" key="11">
    <source>
        <dbReference type="ARBA" id="ARBA00023136"/>
    </source>
</evidence>
<gene>
    <name evidence="21" type="ORF">O181_044557</name>
</gene>
<dbReference type="GO" id="GO:0005743">
    <property type="term" value="C:mitochondrial inner membrane"/>
    <property type="evidence" value="ECO:0007669"/>
    <property type="project" value="UniProtKB-SubCell"/>
</dbReference>
<comment type="function">
    <text evidence="15">Carnitine acetylase is specific for short chain fatty acids. Carnitine acetylase seems to affect the flux through the pyruvate dehydrogenase complex. It may be involved as well in the transport of acetyl-CoA into mitochondria.</text>
</comment>
<dbReference type="Proteomes" id="UP000765509">
    <property type="component" value="Unassembled WGS sequence"/>
</dbReference>
<dbReference type="InterPro" id="IPR023213">
    <property type="entry name" value="CAT-like_dom_sf"/>
</dbReference>
<evidence type="ECO:0000256" key="4">
    <source>
        <dbReference type="ARBA" id="ARBA00022448"/>
    </source>
</evidence>
<sequence>MHLSRLSTSRRAIFHRTRNSPNHLNSHHPLPPPHIIRTMSTSPLAMSKNQSSITFAHQDSLPNLPVPDLKSTAAKYFKSVLPFVSPQDPKTPSASDLHPTPAYHFTKNCVNQFLKSSLVEELQNRLELRAQSSQHDNWLSDWWNDLAYMGYRQPLIPFSSFYIAHQPDPFRKSLVKRAAGLVRGLVLFRELNESEQLEPELSRSGPLCMNSYRWLFNSCRYPQKPSDTAKKFDPNTHNHLIVIRKGKFFEFSVIKPDGTWLSEAELESQFQRVVELAGQEQDPHPIGALATEHRDTWADMRTELCQVDSNNIKSLEKIESSIICVALDDTAPITRDELAYNLWAGDGKNRFFDKHQLIVCENGQSGFYAEHSCIDGTPVTRLNEWILSGLANNKIDLGLASSSDLPSPTPVKFTLSETSKTNISQASKNYQTIMAPYTLNVLQYSGFGKRIIKEQFKTSPDAVAQLTFQLGYYKLFGCVPPTYESCQTRKFKLGRTEVIRSCSIEALEWVKEMEDVYSNWSFRLEKFRLAVQAHLTYAKWASDGQGVDRHLLGLRLCLKPGEEIPALFTDPVYQQSSNWILSTSTLPSEYFNGIGYGPVVPEGFGLSYAANQESMRYTITTTTGNGNRLKHCLEEASNDIGKMMKFGVGQNTKDSKL</sequence>
<dbReference type="EC" id="2.3.1.7" evidence="16"/>
<evidence type="ECO:0000313" key="21">
    <source>
        <dbReference type="EMBL" id="MBW0504842.1"/>
    </source>
</evidence>
<evidence type="ECO:0000256" key="8">
    <source>
        <dbReference type="ARBA" id="ARBA00022946"/>
    </source>
</evidence>
<evidence type="ECO:0000256" key="13">
    <source>
        <dbReference type="ARBA" id="ARBA00023315"/>
    </source>
</evidence>
<feature type="domain" description="Choline/carnitine acyltransferase" evidence="20">
    <location>
        <begin position="64"/>
        <end position="635"/>
    </location>
</feature>
<dbReference type="PANTHER" id="PTHR22589">
    <property type="entry name" value="CARNITINE O-ACYLTRANSFERASE"/>
    <property type="match status" value="1"/>
</dbReference>
<keyword evidence="8" id="KW-0809">Transit peptide</keyword>
<evidence type="ECO:0000256" key="9">
    <source>
        <dbReference type="ARBA" id="ARBA00023098"/>
    </source>
</evidence>
<dbReference type="GO" id="GO:0005777">
    <property type="term" value="C:peroxisome"/>
    <property type="evidence" value="ECO:0007669"/>
    <property type="project" value="UniProtKB-SubCell"/>
</dbReference>
<reference evidence="21" key="1">
    <citation type="submission" date="2021-03" db="EMBL/GenBank/DDBJ databases">
        <title>Draft genome sequence of rust myrtle Austropuccinia psidii MF-1, a brazilian biotype.</title>
        <authorList>
            <person name="Quecine M.C."/>
            <person name="Pachon D.M.R."/>
            <person name="Bonatelli M.L."/>
            <person name="Correr F.H."/>
            <person name="Franceschini L.M."/>
            <person name="Leite T.F."/>
            <person name="Margarido G.R.A."/>
            <person name="Almeida C.A."/>
            <person name="Ferrarezi J.A."/>
            <person name="Labate C.A."/>
        </authorList>
    </citation>
    <scope>NUCLEOTIDE SEQUENCE</scope>
    <source>
        <strain evidence="21">MF-1</strain>
    </source>
</reference>
<keyword evidence="11" id="KW-0472">Membrane</keyword>
<dbReference type="AlphaFoldDB" id="A0A9Q3DS19"/>
<evidence type="ECO:0000256" key="18">
    <source>
        <dbReference type="PIRSR" id="PIRSR600542-1"/>
    </source>
</evidence>
<comment type="similarity">
    <text evidence="3">Belongs to the carnitine/choline acetyltransferase family.</text>
</comment>
<evidence type="ECO:0000256" key="3">
    <source>
        <dbReference type="ARBA" id="ARBA00005232"/>
    </source>
</evidence>
<keyword evidence="9" id="KW-0443">Lipid metabolism</keyword>
<keyword evidence="5" id="KW-0808">Transferase</keyword>
<evidence type="ECO:0000259" key="20">
    <source>
        <dbReference type="Pfam" id="PF00755"/>
    </source>
</evidence>
<keyword evidence="10" id="KW-0496">Mitochondrion</keyword>
<dbReference type="OrthoDB" id="240216at2759"/>
<comment type="catalytic activity">
    <reaction evidence="14">
        <text>(R)-carnitine + acetyl-CoA = O-acetyl-(R)-carnitine + CoA</text>
        <dbReference type="Rhea" id="RHEA:21136"/>
        <dbReference type="ChEBI" id="CHEBI:16347"/>
        <dbReference type="ChEBI" id="CHEBI:57287"/>
        <dbReference type="ChEBI" id="CHEBI:57288"/>
        <dbReference type="ChEBI" id="CHEBI:57589"/>
        <dbReference type="EC" id="2.3.1.7"/>
    </reaction>
</comment>
<dbReference type="PANTHER" id="PTHR22589:SF103">
    <property type="entry name" value="CARNITINE O-ACETYL-TRANSFERASE, ISOFORM A-RELATED"/>
    <property type="match status" value="1"/>
</dbReference>
<keyword evidence="7" id="KW-0276">Fatty acid metabolism</keyword>
<evidence type="ECO:0000256" key="17">
    <source>
        <dbReference type="ARBA" id="ARBA00073438"/>
    </source>
</evidence>
<feature type="active site" description="Proton acceptor" evidence="18">
    <location>
        <position position="371"/>
    </location>
</feature>
<comment type="caution">
    <text evidence="21">The sequence shown here is derived from an EMBL/GenBank/DDBJ whole genome shotgun (WGS) entry which is preliminary data.</text>
</comment>
<dbReference type="GO" id="GO:0006631">
    <property type="term" value="P:fatty acid metabolic process"/>
    <property type="evidence" value="ECO:0007669"/>
    <property type="project" value="UniProtKB-KW"/>
</dbReference>
<evidence type="ECO:0000256" key="6">
    <source>
        <dbReference type="ARBA" id="ARBA00022792"/>
    </source>
</evidence>
<dbReference type="SUPFAM" id="SSF52777">
    <property type="entry name" value="CoA-dependent acyltransferases"/>
    <property type="match status" value="2"/>
</dbReference>
<evidence type="ECO:0000256" key="5">
    <source>
        <dbReference type="ARBA" id="ARBA00022679"/>
    </source>
</evidence>
<accession>A0A9Q3DS19</accession>
<evidence type="ECO:0000256" key="1">
    <source>
        <dbReference type="ARBA" id="ARBA00004275"/>
    </source>
</evidence>
<dbReference type="GO" id="GO:0004092">
    <property type="term" value="F:carnitine O-acetyltransferase activity"/>
    <property type="evidence" value="ECO:0007669"/>
    <property type="project" value="UniProtKB-EC"/>
</dbReference>
<feature type="region of interest" description="Disordered" evidence="19">
    <location>
        <begin position="16"/>
        <end position="38"/>
    </location>
</feature>
<dbReference type="FunFam" id="3.30.559.70:FF:000007">
    <property type="entry name" value="Carnitine O-acetyltransferase, mitochondrial"/>
    <property type="match status" value="1"/>
</dbReference>
<evidence type="ECO:0000256" key="14">
    <source>
        <dbReference type="ARBA" id="ARBA00052702"/>
    </source>
</evidence>
<dbReference type="GO" id="GO:0009437">
    <property type="term" value="P:carnitine metabolic process"/>
    <property type="evidence" value="ECO:0007669"/>
    <property type="project" value="TreeGrafter"/>
</dbReference>
<protein>
    <recommendedName>
        <fullName evidence="17">Carnitine O-acetyltransferase, mitochondrial</fullName>
        <ecNumber evidence="16">2.3.1.7</ecNumber>
    </recommendedName>
</protein>
<dbReference type="Gene3D" id="3.30.559.70">
    <property type="entry name" value="Choline/Carnitine o-acyltransferase, domain 2"/>
    <property type="match status" value="1"/>
</dbReference>
<dbReference type="PROSITE" id="PS00439">
    <property type="entry name" value="ACYLTRANSF_C_1"/>
    <property type="match status" value="1"/>
</dbReference>
<comment type="subcellular location">
    <subcellularLocation>
        <location evidence="2">Mitochondrion inner membrane</location>
        <topology evidence="2">Peripheral membrane protein</topology>
        <orientation evidence="2">Matrix side</orientation>
    </subcellularLocation>
    <subcellularLocation>
        <location evidence="1">Peroxisome</location>
    </subcellularLocation>
</comment>
<evidence type="ECO:0000256" key="10">
    <source>
        <dbReference type="ARBA" id="ARBA00023128"/>
    </source>
</evidence>
<dbReference type="InterPro" id="IPR039551">
    <property type="entry name" value="Cho/carn_acyl_trans"/>
</dbReference>
<dbReference type="EMBL" id="AVOT02018168">
    <property type="protein sequence ID" value="MBW0504842.1"/>
    <property type="molecule type" value="Genomic_DNA"/>
</dbReference>